<keyword evidence="10" id="KW-1185">Reference proteome</keyword>
<feature type="transmembrane region" description="Helical" evidence="7">
    <location>
        <begin position="46"/>
        <end position="71"/>
    </location>
</feature>
<reference evidence="9 10" key="1">
    <citation type="submission" date="2024-06" db="EMBL/GenBank/DDBJ databases">
        <title>Complete genome of Phlyctema vagabunda strain 19-DSS-EL-015.</title>
        <authorList>
            <person name="Fiorenzani C."/>
        </authorList>
    </citation>
    <scope>NUCLEOTIDE SEQUENCE [LARGE SCALE GENOMIC DNA]</scope>
    <source>
        <strain evidence="9 10">19-DSS-EL-015</strain>
    </source>
</reference>
<dbReference type="InterPro" id="IPR052337">
    <property type="entry name" value="SAT4-like"/>
</dbReference>
<accession>A0ABR4P5L6</accession>
<feature type="domain" description="Rhodopsin" evidence="8">
    <location>
        <begin position="30"/>
        <end position="267"/>
    </location>
</feature>
<dbReference type="PANTHER" id="PTHR33048">
    <property type="entry name" value="PTH11-LIKE INTEGRAL MEMBRANE PROTEIN (AFU_ORTHOLOGUE AFUA_5G11245)"/>
    <property type="match status" value="1"/>
</dbReference>
<evidence type="ECO:0000256" key="3">
    <source>
        <dbReference type="ARBA" id="ARBA00022989"/>
    </source>
</evidence>
<evidence type="ECO:0000256" key="6">
    <source>
        <dbReference type="SAM" id="MobiDB-lite"/>
    </source>
</evidence>
<organism evidence="9 10">
    <name type="scientific">Phlyctema vagabunda</name>
    <dbReference type="NCBI Taxonomy" id="108571"/>
    <lineage>
        <taxon>Eukaryota</taxon>
        <taxon>Fungi</taxon>
        <taxon>Dikarya</taxon>
        <taxon>Ascomycota</taxon>
        <taxon>Pezizomycotina</taxon>
        <taxon>Leotiomycetes</taxon>
        <taxon>Helotiales</taxon>
        <taxon>Dermateaceae</taxon>
        <taxon>Phlyctema</taxon>
    </lineage>
</organism>
<evidence type="ECO:0000313" key="9">
    <source>
        <dbReference type="EMBL" id="KAL3418571.1"/>
    </source>
</evidence>
<evidence type="ECO:0000256" key="2">
    <source>
        <dbReference type="ARBA" id="ARBA00022692"/>
    </source>
</evidence>
<evidence type="ECO:0000313" key="10">
    <source>
        <dbReference type="Proteomes" id="UP001629113"/>
    </source>
</evidence>
<gene>
    <name evidence="9" type="ORF">PVAG01_10287</name>
</gene>
<feature type="transmembrane region" description="Helical" evidence="7">
    <location>
        <begin position="127"/>
        <end position="151"/>
    </location>
</feature>
<dbReference type="EMBL" id="JBFCZG010000009">
    <property type="protein sequence ID" value="KAL3418571.1"/>
    <property type="molecule type" value="Genomic_DNA"/>
</dbReference>
<protein>
    <submittedName>
        <fullName evidence="9">Integral membrane protein</fullName>
    </submittedName>
</protein>
<proteinExistence type="inferred from homology"/>
<dbReference type="PANTHER" id="PTHR33048:SF47">
    <property type="entry name" value="INTEGRAL MEMBRANE PROTEIN-RELATED"/>
    <property type="match status" value="1"/>
</dbReference>
<evidence type="ECO:0000256" key="1">
    <source>
        <dbReference type="ARBA" id="ARBA00004141"/>
    </source>
</evidence>
<feature type="transmembrane region" description="Helical" evidence="7">
    <location>
        <begin position="204"/>
        <end position="224"/>
    </location>
</feature>
<feature type="transmembrane region" description="Helical" evidence="7">
    <location>
        <begin position="171"/>
        <end position="192"/>
    </location>
</feature>
<feature type="region of interest" description="Disordered" evidence="6">
    <location>
        <begin position="320"/>
        <end position="345"/>
    </location>
</feature>
<keyword evidence="4 7" id="KW-0472">Membrane</keyword>
<feature type="transmembrane region" description="Helical" evidence="7">
    <location>
        <begin position="12"/>
        <end position="34"/>
    </location>
</feature>
<evidence type="ECO:0000256" key="4">
    <source>
        <dbReference type="ARBA" id="ARBA00023136"/>
    </source>
</evidence>
<sequence>MGWAYAGSKAPLVLGLTTTFWGLALIIVSMRIYTRVFVNKYRGWDDLFIAIAMLFSTGDQGMKIAWCLVGLGQHVSKLDADQLKYVLNITYAIQILYPWSLGLAKISVLAFYLRLFPSDNFRIVCKVAIGVMVCFILSISLTMAFACNPISWGWKLGNVPYCIDKEAVQYAASVLNLVTDLVILCLPMKYLWHLSLNKKKRVMVITLFSLGSMTCIASAVRLSTITKFYASEDPTYAAFPIAIWSAIEINLTLIAASIPSLKPLFSRIFNFDSTEKRTGTTTTGSFGFKNQITPATSNWRSNASSVGQKEGTELLAGARGYSFQTSRPSHQTSRDGHSLRAMSLSEYPPLPIHDLEKSLEPFRRA</sequence>
<feature type="compositionally biased region" description="Polar residues" evidence="6">
    <location>
        <begin position="322"/>
        <end position="331"/>
    </location>
</feature>
<feature type="transmembrane region" description="Helical" evidence="7">
    <location>
        <begin position="236"/>
        <end position="258"/>
    </location>
</feature>
<keyword evidence="3 7" id="KW-1133">Transmembrane helix</keyword>
<evidence type="ECO:0000259" key="8">
    <source>
        <dbReference type="Pfam" id="PF20684"/>
    </source>
</evidence>
<dbReference type="Pfam" id="PF20684">
    <property type="entry name" value="Fung_rhodopsin"/>
    <property type="match status" value="1"/>
</dbReference>
<comment type="subcellular location">
    <subcellularLocation>
        <location evidence="1">Membrane</location>
        <topology evidence="1">Multi-pass membrane protein</topology>
    </subcellularLocation>
</comment>
<evidence type="ECO:0000256" key="7">
    <source>
        <dbReference type="SAM" id="Phobius"/>
    </source>
</evidence>
<dbReference type="InterPro" id="IPR049326">
    <property type="entry name" value="Rhodopsin_dom_fungi"/>
</dbReference>
<feature type="transmembrane region" description="Helical" evidence="7">
    <location>
        <begin position="91"/>
        <end position="115"/>
    </location>
</feature>
<comment type="caution">
    <text evidence="9">The sequence shown here is derived from an EMBL/GenBank/DDBJ whole genome shotgun (WGS) entry which is preliminary data.</text>
</comment>
<comment type="similarity">
    <text evidence="5">Belongs to the SAT4 family.</text>
</comment>
<evidence type="ECO:0000256" key="5">
    <source>
        <dbReference type="ARBA" id="ARBA00038359"/>
    </source>
</evidence>
<keyword evidence="2 7" id="KW-0812">Transmembrane</keyword>
<name>A0ABR4P5L6_9HELO</name>
<dbReference type="Proteomes" id="UP001629113">
    <property type="component" value="Unassembled WGS sequence"/>
</dbReference>